<evidence type="ECO:0000256" key="3">
    <source>
        <dbReference type="ARBA" id="ARBA00023172"/>
    </source>
</evidence>
<proteinExistence type="predicted"/>
<evidence type="ECO:0000256" key="2">
    <source>
        <dbReference type="ARBA" id="ARBA00023125"/>
    </source>
</evidence>
<evidence type="ECO:0000313" key="8">
    <source>
        <dbReference type="Proteomes" id="UP000199076"/>
    </source>
</evidence>
<feature type="compositionally biased region" description="Basic and acidic residues" evidence="5">
    <location>
        <begin position="416"/>
        <end position="429"/>
    </location>
</feature>
<dbReference type="InterPro" id="IPR050090">
    <property type="entry name" value="Tyrosine_recombinase_XerCD"/>
</dbReference>
<dbReference type="InterPro" id="IPR013762">
    <property type="entry name" value="Integrase-like_cat_sf"/>
</dbReference>
<evidence type="ECO:0000256" key="1">
    <source>
        <dbReference type="ARBA" id="ARBA00022908"/>
    </source>
</evidence>
<evidence type="ECO:0000256" key="4">
    <source>
        <dbReference type="PROSITE-ProRule" id="PRU01248"/>
    </source>
</evidence>
<feature type="region of interest" description="Disordered" evidence="5">
    <location>
        <begin position="416"/>
        <end position="441"/>
    </location>
</feature>
<dbReference type="GO" id="GO:0006310">
    <property type="term" value="P:DNA recombination"/>
    <property type="evidence" value="ECO:0007669"/>
    <property type="project" value="UniProtKB-KW"/>
</dbReference>
<dbReference type="PROSITE" id="PS51900">
    <property type="entry name" value="CB"/>
    <property type="match status" value="1"/>
</dbReference>
<dbReference type="Proteomes" id="UP000199076">
    <property type="component" value="Unassembled WGS sequence"/>
</dbReference>
<feature type="domain" description="Core-binding (CB)" evidence="6">
    <location>
        <begin position="39"/>
        <end position="129"/>
    </location>
</feature>
<keyword evidence="1" id="KW-0229">DNA integration</keyword>
<evidence type="ECO:0000256" key="5">
    <source>
        <dbReference type="SAM" id="MobiDB-lite"/>
    </source>
</evidence>
<dbReference type="Pfam" id="PF13102">
    <property type="entry name" value="Phage_int_SAM_5"/>
    <property type="match status" value="1"/>
</dbReference>
<organism evidence="7 8">
    <name type="scientific">Halorientalis regularis</name>
    <dbReference type="NCBI Taxonomy" id="660518"/>
    <lineage>
        <taxon>Archaea</taxon>
        <taxon>Methanobacteriati</taxon>
        <taxon>Methanobacteriota</taxon>
        <taxon>Stenosarchaea group</taxon>
        <taxon>Halobacteria</taxon>
        <taxon>Halobacteriales</taxon>
        <taxon>Haloarculaceae</taxon>
        <taxon>Halorientalis</taxon>
    </lineage>
</organism>
<evidence type="ECO:0000259" key="6">
    <source>
        <dbReference type="PROSITE" id="PS51900"/>
    </source>
</evidence>
<accession>A0A1G7LZA6</accession>
<dbReference type="InterPro" id="IPR010998">
    <property type="entry name" value="Integrase_recombinase_N"/>
</dbReference>
<dbReference type="EMBL" id="FNBK01000007">
    <property type="protein sequence ID" value="SDF54250.1"/>
    <property type="molecule type" value="Genomic_DNA"/>
</dbReference>
<keyword evidence="8" id="KW-1185">Reference proteome</keyword>
<dbReference type="InterPro" id="IPR044068">
    <property type="entry name" value="CB"/>
</dbReference>
<dbReference type="InterPro" id="IPR011010">
    <property type="entry name" value="DNA_brk_join_enz"/>
</dbReference>
<keyword evidence="2 4" id="KW-0238">DNA-binding</keyword>
<dbReference type="Gene3D" id="1.10.150.130">
    <property type="match status" value="1"/>
</dbReference>
<protein>
    <recommendedName>
        <fullName evidence="6">Core-binding (CB) domain-containing protein</fullName>
    </recommendedName>
</protein>
<dbReference type="STRING" id="660518.SAMN05216218_10763"/>
<dbReference type="SUPFAM" id="SSF56349">
    <property type="entry name" value="DNA breaking-rejoining enzymes"/>
    <property type="match status" value="1"/>
</dbReference>
<dbReference type="Gene3D" id="1.10.443.10">
    <property type="entry name" value="Intergrase catalytic core"/>
    <property type="match status" value="1"/>
</dbReference>
<name>A0A1G7LZA6_9EURY</name>
<dbReference type="PANTHER" id="PTHR30349">
    <property type="entry name" value="PHAGE INTEGRASE-RELATED"/>
    <property type="match status" value="1"/>
</dbReference>
<reference evidence="8" key="1">
    <citation type="submission" date="2016-10" db="EMBL/GenBank/DDBJ databases">
        <authorList>
            <person name="Varghese N."/>
            <person name="Submissions S."/>
        </authorList>
    </citation>
    <scope>NUCLEOTIDE SEQUENCE [LARGE SCALE GENOMIC DNA]</scope>
    <source>
        <strain evidence="8">IBRC-M 10760</strain>
    </source>
</reference>
<dbReference type="GO" id="GO:0015074">
    <property type="term" value="P:DNA integration"/>
    <property type="evidence" value="ECO:0007669"/>
    <property type="project" value="UniProtKB-KW"/>
</dbReference>
<evidence type="ECO:0000313" key="7">
    <source>
        <dbReference type="EMBL" id="SDF54250.1"/>
    </source>
</evidence>
<dbReference type="InterPro" id="IPR025269">
    <property type="entry name" value="SAM-like_dom"/>
</dbReference>
<keyword evidence="3" id="KW-0233">DNA recombination</keyword>
<gene>
    <name evidence="7" type="ORF">SAMN05216218_10763</name>
</gene>
<sequence>MAALHQSESDATAQNPGFDRGNRRRSISLTDQRPDAAATPIVDVVEDYLTDQGKGPEGKSGTYRRDASRELDRFIDFIEDDDLSSDVTFAELDVRDLREYARYLGKQGWADSTVRNYYSHISAFCGWATREGYLAGNIAQRTRTKELLPEDTGRKSGEQQAWSSEQRQQLLAFVDEQAHDAIDTVREDRHGAIKACRDRALVYLLCFSGVRGAEVLAQSSDDRRGRDGLRWADVSLDDNSIQVFAKKQKWDDRALPDLAKSAFTQLRKPLDPPSEEWPVFPTLSHATLAKTFSQQLTDRGYDTAEADAIRTENVTDGELSMIELCTEHDVQPPALTTHGGREILKRLTADAGVDLNDDRHGYLAPHGARRGVGEVLVRKYGHAEAARVLDNSEQIVREHYSHIEAAELADRVTTAFEEHDGDQRVRENETENDGSSPSEGE</sequence>
<dbReference type="AlphaFoldDB" id="A0A1G7LZA6"/>
<dbReference type="PANTHER" id="PTHR30349:SF41">
    <property type="entry name" value="INTEGRASE_RECOMBINASE PROTEIN MJ0367-RELATED"/>
    <property type="match status" value="1"/>
</dbReference>
<dbReference type="GO" id="GO:0003677">
    <property type="term" value="F:DNA binding"/>
    <property type="evidence" value="ECO:0007669"/>
    <property type="project" value="UniProtKB-UniRule"/>
</dbReference>
<feature type="region of interest" description="Disordered" evidence="5">
    <location>
        <begin position="1"/>
        <end position="41"/>
    </location>
</feature>